<reference evidence="7 8" key="1">
    <citation type="submission" date="2019-10" db="EMBL/GenBank/DDBJ databases">
        <title>Glaciimonas soli sp. nov., a psychrophilic bacterium isolated from the forest soil of a high elevation mountain in Taiwan.</title>
        <authorList>
            <person name="Wang L.-T."/>
            <person name="Shieh W.Y."/>
        </authorList>
    </citation>
    <scope>NUCLEOTIDE SEQUENCE [LARGE SCALE GENOMIC DNA]</scope>
    <source>
        <strain evidence="7 8">GS1</strain>
    </source>
</reference>
<dbReference type="InterPro" id="IPR004384">
    <property type="entry name" value="RNA_MeTrfase_TrmJ/LasT"/>
</dbReference>
<feature type="domain" description="tRNA/rRNA methyltransferase SpoU type" evidence="6">
    <location>
        <begin position="22"/>
        <end position="177"/>
    </location>
</feature>
<dbReference type="InterPro" id="IPR029028">
    <property type="entry name" value="Alpha/beta_knot_MTases"/>
</dbReference>
<comment type="function">
    <text evidence="5">Catalyzes the formation of 2'O-methylated cytidine (Cm32) or 2'O-methylated uridine (Um32) at position 32 in tRNA.</text>
</comment>
<evidence type="ECO:0000256" key="5">
    <source>
        <dbReference type="RuleBase" id="RU362024"/>
    </source>
</evidence>
<evidence type="ECO:0000256" key="4">
    <source>
        <dbReference type="ARBA" id="ARBA00022691"/>
    </source>
</evidence>
<comment type="subunit">
    <text evidence="5">Homodimer.</text>
</comment>
<dbReference type="CDD" id="cd18093">
    <property type="entry name" value="SpoU-like_TrmJ"/>
    <property type="match status" value="1"/>
</dbReference>
<dbReference type="GO" id="GO:0002128">
    <property type="term" value="P:tRNA nucleoside ribose methylation"/>
    <property type="evidence" value="ECO:0007669"/>
    <property type="project" value="TreeGrafter"/>
</dbReference>
<evidence type="ECO:0000313" key="8">
    <source>
        <dbReference type="Proteomes" id="UP000451565"/>
    </source>
</evidence>
<evidence type="ECO:0000256" key="3">
    <source>
        <dbReference type="ARBA" id="ARBA00022679"/>
    </source>
</evidence>
<dbReference type="GO" id="GO:0160206">
    <property type="term" value="F:tRNA (cytidine(32)/uridine(32)-2'-O)-methyltransferase activity"/>
    <property type="evidence" value="ECO:0007669"/>
    <property type="project" value="UniProtKB-EC"/>
</dbReference>
<dbReference type="GO" id="GO:0005829">
    <property type="term" value="C:cytosol"/>
    <property type="evidence" value="ECO:0007669"/>
    <property type="project" value="TreeGrafter"/>
</dbReference>
<comment type="catalytic activity">
    <reaction evidence="5">
        <text>cytidine(32) in tRNA + S-adenosyl-L-methionine = 2'-O-methylcytidine(32) in tRNA + S-adenosyl-L-homocysteine + H(+)</text>
        <dbReference type="Rhea" id="RHEA:42932"/>
        <dbReference type="Rhea" id="RHEA-COMP:10288"/>
        <dbReference type="Rhea" id="RHEA-COMP:10289"/>
        <dbReference type="ChEBI" id="CHEBI:15378"/>
        <dbReference type="ChEBI" id="CHEBI:57856"/>
        <dbReference type="ChEBI" id="CHEBI:59789"/>
        <dbReference type="ChEBI" id="CHEBI:74495"/>
        <dbReference type="ChEBI" id="CHEBI:82748"/>
        <dbReference type="EC" id="2.1.1.200"/>
    </reaction>
</comment>
<dbReference type="PANTHER" id="PTHR42786:SF2">
    <property type="entry name" value="TRNA (CYTIDINE_URIDINE-2'-O-)-METHYLTRANSFERASE TRMJ"/>
    <property type="match status" value="1"/>
</dbReference>
<dbReference type="GO" id="GO:0003723">
    <property type="term" value="F:RNA binding"/>
    <property type="evidence" value="ECO:0007669"/>
    <property type="project" value="InterPro"/>
</dbReference>
<dbReference type="Gene3D" id="1.10.8.590">
    <property type="match status" value="1"/>
</dbReference>
<keyword evidence="4 5" id="KW-0949">S-adenosyl-L-methionine</keyword>
<evidence type="ECO:0000256" key="1">
    <source>
        <dbReference type="ARBA" id="ARBA00007228"/>
    </source>
</evidence>
<comment type="caution">
    <text evidence="7">The sequence shown here is derived from an EMBL/GenBank/DDBJ whole genome shotgun (WGS) entry which is preliminary data.</text>
</comment>
<protein>
    <recommendedName>
        <fullName evidence="5">tRNA (cytidine/uridine-2'-O-)-methyltransferase TrmJ</fullName>
        <ecNumber evidence="5">2.1.1.200</ecNumber>
    </recommendedName>
    <alternativeName>
        <fullName evidence="5">tRNA (cytidine(32)/uridine(32)-2'-O)-methyltransferase</fullName>
    </alternativeName>
    <alternativeName>
        <fullName evidence="5">tRNA Cm32/Um32 methyltransferase</fullName>
    </alternativeName>
</protein>
<evidence type="ECO:0000256" key="2">
    <source>
        <dbReference type="ARBA" id="ARBA00022603"/>
    </source>
</evidence>
<dbReference type="Gene3D" id="3.40.1280.10">
    <property type="match status" value="1"/>
</dbReference>
<dbReference type="NCBIfam" id="TIGR00050">
    <property type="entry name" value="rRNA_methyl_1"/>
    <property type="match status" value="1"/>
</dbReference>
<comment type="subcellular location">
    <subcellularLocation>
        <location evidence="5">Cytoplasm</location>
    </subcellularLocation>
</comment>
<dbReference type="Proteomes" id="UP000451565">
    <property type="component" value="Unassembled WGS sequence"/>
</dbReference>
<keyword evidence="5" id="KW-0963">Cytoplasm</keyword>
<evidence type="ECO:0000259" key="6">
    <source>
        <dbReference type="Pfam" id="PF00588"/>
    </source>
</evidence>
<dbReference type="RefSeq" id="WP_153235150.1">
    <property type="nucleotide sequence ID" value="NZ_WINI01000007.1"/>
</dbReference>
<organism evidence="7 8">
    <name type="scientific">Glaciimonas soli</name>
    <dbReference type="NCBI Taxonomy" id="2590999"/>
    <lineage>
        <taxon>Bacteria</taxon>
        <taxon>Pseudomonadati</taxon>
        <taxon>Pseudomonadota</taxon>
        <taxon>Betaproteobacteria</taxon>
        <taxon>Burkholderiales</taxon>
        <taxon>Oxalobacteraceae</taxon>
        <taxon>Glaciimonas</taxon>
    </lineage>
</organism>
<sequence length="282" mass="30605">MNLTKTNMPVFDSLSNRLYSRLRFVLVETSSPGNVGAAARAIKTMGFSELVLVNPRFPDVLQREEAIAFASGAQDILESTRIVDSVAAALEGCNYAAALSARLREFSPPVVAPRALATQLTAQLASDENFHAALLFGSERYGLPNEIVEKCNILINIPANPVYTSLNLAQAVQVLAYECRIAAETSSDIVTNSVASIANSNTGSGDDIGFKGQAASLAEIDGMFSHLERALIEIDFLDPAHPKKLMSRLKRLFSRAGLEAEEVNILRGIANQILTKRRRLDR</sequence>
<dbReference type="PIRSF" id="PIRSF004808">
    <property type="entry name" value="LasT"/>
    <property type="match status" value="1"/>
</dbReference>
<dbReference type="AlphaFoldDB" id="A0A843YPV3"/>
<keyword evidence="3 7" id="KW-0808">Transferase</keyword>
<keyword evidence="8" id="KW-1185">Reference proteome</keyword>
<dbReference type="PANTHER" id="PTHR42786">
    <property type="entry name" value="TRNA/RRNA METHYLTRANSFERASE"/>
    <property type="match status" value="1"/>
</dbReference>
<dbReference type="EC" id="2.1.1.200" evidence="5"/>
<proteinExistence type="inferred from homology"/>
<gene>
    <name evidence="5" type="primary">trmJ</name>
    <name evidence="7" type="ORF">GEV47_12715</name>
</gene>
<keyword evidence="2 5" id="KW-0489">Methyltransferase</keyword>
<comment type="catalytic activity">
    <reaction evidence="5">
        <text>uridine(32) in tRNA + S-adenosyl-L-methionine = 2'-O-methyluridine(32) in tRNA + S-adenosyl-L-homocysteine + H(+)</text>
        <dbReference type="Rhea" id="RHEA:42936"/>
        <dbReference type="Rhea" id="RHEA-COMP:10107"/>
        <dbReference type="Rhea" id="RHEA-COMP:10290"/>
        <dbReference type="ChEBI" id="CHEBI:15378"/>
        <dbReference type="ChEBI" id="CHEBI:57856"/>
        <dbReference type="ChEBI" id="CHEBI:59789"/>
        <dbReference type="ChEBI" id="CHEBI:65315"/>
        <dbReference type="ChEBI" id="CHEBI:74478"/>
        <dbReference type="EC" id="2.1.1.200"/>
    </reaction>
</comment>
<dbReference type="InterPro" id="IPR029026">
    <property type="entry name" value="tRNA_m1G_MTases_N"/>
</dbReference>
<evidence type="ECO:0000313" key="7">
    <source>
        <dbReference type="EMBL" id="MQR01535.1"/>
    </source>
</evidence>
<dbReference type="EMBL" id="WINI01000007">
    <property type="protein sequence ID" value="MQR01535.1"/>
    <property type="molecule type" value="Genomic_DNA"/>
</dbReference>
<dbReference type="SUPFAM" id="SSF75217">
    <property type="entry name" value="alpha/beta knot"/>
    <property type="match status" value="1"/>
</dbReference>
<dbReference type="OrthoDB" id="9806346at2"/>
<name>A0A843YPV3_9BURK</name>
<dbReference type="InterPro" id="IPR001537">
    <property type="entry name" value="SpoU_MeTrfase"/>
</dbReference>
<dbReference type="Pfam" id="PF00588">
    <property type="entry name" value="SpoU_methylase"/>
    <property type="match status" value="1"/>
</dbReference>
<comment type="similarity">
    <text evidence="1">Belongs to the class IV-like SAM-binding methyltransferase superfamily. RNA methyltransferase TrmH family.</text>
</comment>
<accession>A0A843YPV3</accession>
<keyword evidence="5" id="KW-0819">tRNA processing</keyword>